<gene>
    <name evidence="2" type="ORF">C900_01699</name>
</gene>
<comment type="caution">
    <text evidence="2">The sequence shown here is derived from an EMBL/GenBank/DDBJ whole genome shotgun (WGS) entry which is preliminary data.</text>
</comment>
<dbReference type="AlphaFoldDB" id="L8JXE7"/>
<evidence type="ECO:0000313" key="3">
    <source>
        <dbReference type="Proteomes" id="UP000011135"/>
    </source>
</evidence>
<sequence length="43" mass="5042">MLFSAPDFLFEFSIIKIFNVLFCIIFAVELKVHFDILIFKGSK</sequence>
<dbReference type="STRING" id="1237149.C900_01699"/>
<protein>
    <submittedName>
        <fullName evidence="2">Uncharacterized protein</fullName>
    </submittedName>
</protein>
<organism evidence="2 3">
    <name type="scientific">Fulvivirga imtechensis AK7</name>
    <dbReference type="NCBI Taxonomy" id="1237149"/>
    <lineage>
        <taxon>Bacteria</taxon>
        <taxon>Pseudomonadati</taxon>
        <taxon>Bacteroidota</taxon>
        <taxon>Cytophagia</taxon>
        <taxon>Cytophagales</taxon>
        <taxon>Fulvivirgaceae</taxon>
        <taxon>Fulvivirga</taxon>
    </lineage>
</organism>
<reference evidence="2 3" key="1">
    <citation type="submission" date="2012-12" db="EMBL/GenBank/DDBJ databases">
        <title>Genome assembly of Fulvivirga imtechensis AK7.</title>
        <authorList>
            <person name="Nupur N."/>
            <person name="Khatri I."/>
            <person name="Kumar R."/>
            <person name="Subramanian S."/>
            <person name="Pinnaka A."/>
        </authorList>
    </citation>
    <scope>NUCLEOTIDE SEQUENCE [LARGE SCALE GENOMIC DNA]</scope>
    <source>
        <strain evidence="2 3">AK7</strain>
    </source>
</reference>
<keyword evidence="1" id="KW-1133">Transmembrane helix</keyword>
<dbReference type="Proteomes" id="UP000011135">
    <property type="component" value="Unassembled WGS sequence"/>
</dbReference>
<keyword evidence="1" id="KW-0812">Transmembrane</keyword>
<feature type="transmembrane region" description="Helical" evidence="1">
    <location>
        <begin position="12"/>
        <end position="30"/>
    </location>
</feature>
<evidence type="ECO:0000313" key="2">
    <source>
        <dbReference type="EMBL" id="ELR72284.1"/>
    </source>
</evidence>
<accession>L8JXE7</accession>
<name>L8JXE7_9BACT</name>
<keyword evidence="1" id="KW-0472">Membrane</keyword>
<keyword evidence="3" id="KW-1185">Reference proteome</keyword>
<evidence type="ECO:0000256" key="1">
    <source>
        <dbReference type="SAM" id="Phobius"/>
    </source>
</evidence>
<dbReference type="EMBL" id="AMZN01000025">
    <property type="protein sequence ID" value="ELR72284.1"/>
    <property type="molecule type" value="Genomic_DNA"/>
</dbReference>
<proteinExistence type="predicted"/>